<reference evidence="3 4" key="1">
    <citation type="submission" date="2015-09" db="EMBL/GenBank/DDBJ databases">
        <title>Draft genome sequence of Kouleothrix aurantiaca JCM 19913.</title>
        <authorList>
            <person name="Hemp J."/>
        </authorList>
    </citation>
    <scope>NUCLEOTIDE SEQUENCE [LARGE SCALE GENOMIC DNA]</scope>
    <source>
        <strain evidence="3 4">COM-B</strain>
    </source>
</reference>
<feature type="transmembrane region" description="Helical" evidence="1">
    <location>
        <begin position="103"/>
        <end position="130"/>
    </location>
</feature>
<keyword evidence="1" id="KW-0472">Membrane</keyword>
<feature type="transmembrane region" description="Helical" evidence="1">
    <location>
        <begin position="185"/>
        <end position="203"/>
    </location>
</feature>
<dbReference type="EMBL" id="LJCR01002016">
    <property type="protein sequence ID" value="KPV49372.1"/>
    <property type="molecule type" value="Genomic_DNA"/>
</dbReference>
<gene>
    <name evidence="3" type="ORF">SE17_33025</name>
</gene>
<feature type="transmembrane region" description="Helical" evidence="1">
    <location>
        <begin position="60"/>
        <end position="83"/>
    </location>
</feature>
<organism evidence="3 4">
    <name type="scientific">Kouleothrix aurantiaca</name>
    <dbReference type="NCBI Taxonomy" id="186479"/>
    <lineage>
        <taxon>Bacteria</taxon>
        <taxon>Bacillati</taxon>
        <taxon>Chloroflexota</taxon>
        <taxon>Chloroflexia</taxon>
        <taxon>Chloroflexales</taxon>
        <taxon>Roseiflexineae</taxon>
        <taxon>Roseiflexaceae</taxon>
        <taxon>Kouleothrix</taxon>
    </lineage>
</organism>
<dbReference type="Pfam" id="PF25231">
    <property type="entry name" value="DUF7847"/>
    <property type="match status" value="1"/>
</dbReference>
<keyword evidence="4" id="KW-1185">Reference proteome</keyword>
<keyword evidence="1" id="KW-0812">Transmembrane</keyword>
<dbReference type="Proteomes" id="UP000050509">
    <property type="component" value="Unassembled WGS sequence"/>
</dbReference>
<feature type="transmembrane region" description="Helical" evidence="1">
    <location>
        <begin position="137"/>
        <end position="159"/>
    </location>
</feature>
<dbReference type="PATRIC" id="fig|186479.3.peg.3726"/>
<proteinExistence type="predicted"/>
<evidence type="ECO:0000313" key="4">
    <source>
        <dbReference type="Proteomes" id="UP000050509"/>
    </source>
</evidence>
<dbReference type="InterPro" id="IPR057169">
    <property type="entry name" value="DUF7847"/>
</dbReference>
<comment type="caution">
    <text evidence="3">The sequence shown here is derived from an EMBL/GenBank/DDBJ whole genome shotgun (WGS) entry which is preliminary data.</text>
</comment>
<sequence length="283" mass="30468">MEAPPRLQPQSMGDLFDAAVRLYRTHFATFFGIVAVLLVPATILKLLALNSPGATSALELLQSTLLNNFGTGVLAITIGRLYLGQPVTIGAAYRQGARAIWRLLVASFALGLLAVGAMLPMLACIFALAFNTRNTGVLTVVAVALMIVPVAFLLTRYVFVTQAVVLEESGPVDALKRSWQLTRGSFWRIAAVVVAVSLLSALLTRIPVMLLSWTVVFFGLSDLLVAAQLGGMVISQVGLMLAMPIQLAIYTLLYYDVRVRHEGYDLELLGSQVAAQPLAEQPL</sequence>
<evidence type="ECO:0000259" key="2">
    <source>
        <dbReference type="Pfam" id="PF25231"/>
    </source>
</evidence>
<accession>A0A0P9CTK3</accession>
<evidence type="ECO:0000313" key="3">
    <source>
        <dbReference type="EMBL" id="KPV49372.1"/>
    </source>
</evidence>
<keyword evidence="1" id="KW-1133">Transmembrane helix</keyword>
<protein>
    <recommendedName>
        <fullName evidence="2">DUF7847 domain-containing protein</fullName>
    </recommendedName>
</protein>
<dbReference type="AlphaFoldDB" id="A0A0P9CTK3"/>
<feature type="transmembrane region" description="Helical" evidence="1">
    <location>
        <begin position="233"/>
        <end position="255"/>
    </location>
</feature>
<feature type="domain" description="DUF7847" evidence="2">
    <location>
        <begin position="31"/>
        <end position="255"/>
    </location>
</feature>
<feature type="transmembrane region" description="Helical" evidence="1">
    <location>
        <begin position="27"/>
        <end position="48"/>
    </location>
</feature>
<evidence type="ECO:0000256" key="1">
    <source>
        <dbReference type="SAM" id="Phobius"/>
    </source>
</evidence>
<name>A0A0P9CTK3_9CHLR</name>